<gene>
    <name evidence="3" type="ORF">EF807_01860</name>
</gene>
<dbReference type="Gene3D" id="1.20.140.10">
    <property type="entry name" value="Butyryl-CoA Dehydrogenase, subunit A, domain 3"/>
    <property type="match status" value="1"/>
</dbReference>
<feature type="non-terminal residue" evidence="3">
    <location>
        <position position="1"/>
    </location>
</feature>
<dbReference type="InterPro" id="IPR036250">
    <property type="entry name" value="AcylCo_DH-like_C"/>
</dbReference>
<proteinExistence type="predicted"/>
<reference evidence="3 4" key="1">
    <citation type="journal article" date="2019" name="Nat. Microbiol.">
        <title>Wide diversity of methane and short-chain alkane metabolisms in uncultured archaea.</title>
        <authorList>
            <person name="Borrel G."/>
            <person name="Adam P.S."/>
            <person name="McKay L.J."/>
            <person name="Chen L.X."/>
            <person name="Sierra-Garcia I.N."/>
            <person name="Sieber C.M."/>
            <person name="Letourneur Q."/>
            <person name="Ghozlane A."/>
            <person name="Andersen G.L."/>
            <person name="Li W.J."/>
            <person name="Hallam S.J."/>
            <person name="Muyzer G."/>
            <person name="de Oliveira V.M."/>
            <person name="Inskeep W.P."/>
            <person name="Banfield J.F."/>
            <person name="Gribaldo S."/>
        </authorList>
    </citation>
    <scope>NUCLEOTIDE SEQUENCE [LARGE SCALE GENOMIC DNA]</scope>
    <source>
        <strain evidence="3">NM1b</strain>
    </source>
</reference>
<name>A0A520KY46_9EURY</name>
<organism evidence="3 4">
    <name type="scientific">Candidatus Methanolliviera hydrocarbonicum</name>
    <dbReference type="NCBI Taxonomy" id="2491085"/>
    <lineage>
        <taxon>Archaea</taxon>
        <taxon>Methanobacteriati</taxon>
        <taxon>Methanobacteriota</taxon>
        <taxon>Candidatus Methanoliparia</taxon>
        <taxon>Candidatus Methanoliparales</taxon>
        <taxon>Candidatus Methanollivieraceae</taxon>
        <taxon>Candidatus Methanolliviera</taxon>
    </lineage>
</organism>
<keyword evidence="1" id="KW-0285">Flavoprotein</keyword>
<evidence type="ECO:0000256" key="1">
    <source>
        <dbReference type="ARBA" id="ARBA00022630"/>
    </source>
</evidence>
<accession>A0A520KY46</accession>
<sequence length="69" mass="8325">KARLYKMWLADRAVEDVGKAMDLMGLYGCDREHDIEKHWRDIKIIQLWMGGKQLCQMETARWFYECETL</sequence>
<dbReference type="GO" id="GO:0016627">
    <property type="term" value="F:oxidoreductase activity, acting on the CH-CH group of donors"/>
    <property type="evidence" value="ECO:0007669"/>
    <property type="project" value="InterPro"/>
</dbReference>
<dbReference type="InterPro" id="IPR009075">
    <property type="entry name" value="AcylCo_DH/oxidase_C"/>
</dbReference>
<evidence type="ECO:0000313" key="3">
    <source>
        <dbReference type="EMBL" id="RZN71976.1"/>
    </source>
</evidence>
<dbReference type="Proteomes" id="UP000320766">
    <property type="component" value="Unassembled WGS sequence"/>
</dbReference>
<feature type="domain" description="Acyl-CoA dehydrogenase/oxidase C-terminal" evidence="2">
    <location>
        <begin position="2"/>
        <end position="54"/>
    </location>
</feature>
<dbReference type="EMBL" id="RXIL01000033">
    <property type="protein sequence ID" value="RZN71976.1"/>
    <property type="molecule type" value="Genomic_DNA"/>
</dbReference>
<protein>
    <submittedName>
        <fullName evidence="3">Acyl-CoA dehydrogenase</fullName>
    </submittedName>
</protein>
<dbReference type="AlphaFoldDB" id="A0A520KY46"/>
<dbReference type="Pfam" id="PF00441">
    <property type="entry name" value="Acyl-CoA_dh_1"/>
    <property type="match status" value="1"/>
</dbReference>
<evidence type="ECO:0000259" key="2">
    <source>
        <dbReference type="Pfam" id="PF00441"/>
    </source>
</evidence>
<comment type="caution">
    <text evidence="3">The sequence shown here is derived from an EMBL/GenBank/DDBJ whole genome shotgun (WGS) entry which is preliminary data.</text>
</comment>
<evidence type="ECO:0000313" key="4">
    <source>
        <dbReference type="Proteomes" id="UP000320766"/>
    </source>
</evidence>
<dbReference type="SUPFAM" id="SSF47203">
    <property type="entry name" value="Acyl-CoA dehydrogenase C-terminal domain-like"/>
    <property type="match status" value="1"/>
</dbReference>